<feature type="transmembrane region" description="Helical" evidence="1">
    <location>
        <begin position="130"/>
        <end position="149"/>
    </location>
</feature>
<feature type="transmembrane region" description="Helical" evidence="1">
    <location>
        <begin position="64"/>
        <end position="87"/>
    </location>
</feature>
<feature type="transmembrane region" description="Helical" evidence="1">
    <location>
        <begin position="99"/>
        <end position="118"/>
    </location>
</feature>
<accession>A0ABU0Z1F8</accession>
<sequence length="168" mass="18648">MTKLPPPFTVRLSQFLWVLSLLAGGVAVVYLFVIREDQVPLITEVVKGVAEGRSEETYTAAADIVFWSVFAVAVTLLLIQIVLLVSFSNRKPNARWWQLATVVGQIGLFLLSSEFFATGEHGPVLRQVLFAQWSLALLALLFSSFRGALQWTARKYDVRRAGSGEGDF</sequence>
<keyword evidence="3" id="KW-1185">Reference proteome</keyword>
<evidence type="ECO:0008006" key="4">
    <source>
        <dbReference type="Google" id="ProtNLM"/>
    </source>
</evidence>
<dbReference type="RefSeq" id="WP_308867963.1">
    <property type="nucleotide sequence ID" value="NZ_JAVFWO010000003.1"/>
</dbReference>
<feature type="transmembrane region" description="Helical" evidence="1">
    <location>
        <begin position="12"/>
        <end position="33"/>
    </location>
</feature>
<evidence type="ECO:0000256" key="1">
    <source>
        <dbReference type="SAM" id="Phobius"/>
    </source>
</evidence>
<gene>
    <name evidence="2" type="ORF">Q9R08_10545</name>
</gene>
<dbReference type="Proteomes" id="UP001235133">
    <property type="component" value="Unassembled WGS sequence"/>
</dbReference>
<keyword evidence="1" id="KW-0472">Membrane</keyword>
<keyword evidence="1" id="KW-0812">Transmembrane</keyword>
<protein>
    <recommendedName>
        <fullName evidence="4">DUF2569 domain-containing protein</fullName>
    </recommendedName>
</protein>
<evidence type="ECO:0000313" key="2">
    <source>
        <dbReference type="EMBL" id="MDQ7878413.1"/>
    </source>
</evidence>
<comment type="caution">
    <text evidence="2">The sequence shown here is derived from an EMBL/GenBank/DDBJ whole genome shotgun (WGS) entry which is preliminary data.</text>
</comment>
<keyword evidence="1" id="KW-1133">Transmembrane helix</keyword>
<proteinExistence type="predicted"/>
<reference evidence="2 3" key="1">
    <citation type="submission" date="2023-08" db="EMBL/GenBank/DDBJ databases">
        <title>Microbacterium psychrotolerans sp. nov., a psychrotolerant bacterium isolated from soil in Heilongjiang Province, China.</title>
        <authorList>
            <person name="An P."/>
            <person name="Zhao D."/>
            <person name="Xiang H."/>
        </authorList>
    </citation>
    <scope>NUCLEOTIDE SEQUENCE [LARGE SCALE GENOMIC DNA]</scope>
    <source>
        <strain evidence="2 3">QXD-8</strain>
    </source>
</reference>
<dbReference type="EMBL" id="JAVFWO010000003">
    <property type="protein sequence ID" value="MDQ7878413.1"/>
    <property type="molecule type" value="Genomic_DNA"/>
</dbReference>
<evidence type="ECO:0000313" key="3">
    <source>
        <dbReference type="Proteomes" id="UP001235133"/>
    </source>
</evidence>
<organism evidence="2 3">
    <name type="scientific">Microbacterium psychrotolerans</name>
    <dbReference type="NCBI Taxonomy" id="3068321"/>
    <lineage>
        <taxon>Bacteria</taxon>
        <taxon>Bacillati</taxon>
        <taxon>Actinomycetota</taxon>
        <taxon>Actinomycetes</taxon>
        <taxon>Micrococcales</taxon>
        <taxon>Microbacteriaceae</taxon>
        <taxon>Microbacterium</taxon>
    </lineage>
</organism>
<name>A0ABU0Z1F8_9MICO</name>